<evidence type="ECO:0000256" key="1">
    <source>
        <dbReference type="ARBA" id="ARBA00007074"/>
    </source>
</evidence>
<dbReference type="Proteomes" id="UP000664781">
    <property type="component" value="Unassembled WGS sequence"/>
</dbReference>
<reference evidence="7" key="1">
    <citation type="submission" date="2021-03" db="EMBL/GenBank/DDBJ databases">
        <title>Streptomyces strains.</title>
        <authorList>
            <person name="Lund M.B."/>
            <person name="Toerring T."/>
        </authorList>
    </citation>
    <scope>NUCLEOTIDE SEQUENCE</scope>
    <source>
        <strain evidence="7">JCM 4242</strain>
    </source>
</reference>
<dbReference type="InterPro" id="IPR038765">
    <property type="entry name" value="Papain-like_cys_pep_sf"/>
</dbReference>
<dbReference type="GO" id="GO:0006508">
    <property type="term" value="P:proteolysis"/>
    <property type="evidence" value="ECO:0007669"/>
    <property type="project" value="UniProtKB-KW"/>
</dbReference>
<dbReference type="InterPro" id="IPR000064">
    <property type="entry name" value="NLP_P60_dom"/>
</dbReference>
<evidence type="ECO:0000256" key="2">
    <source>
        <dbReference type="ARBA" id="ARBA00022670"/>
    </source>
</evidence>
<keyword evidence="5" id="KW-0732">Signal</keyword>
<name>A0A939JMJ8_9ACTN</name>
<dbReference type="PROSITE" id="PS51935">
    <property type="entry name" value="NLPC_P60"/>
    <property type="match status" value="1"/>
</dbReference>
<keyword evidence="2" id="KW-0645">Protease</keyword>
<evidence type="ECO:0000256" key="5">
    <source>
        <dbReference type="SAM" id="SignalP"/>
    </source>
</evidence>
<dbReference type="GO" id="GO:0008234">
    <property type="term" value="F:cysteine-type peptidase activity"/>
    <property type="evidence" value="ECO:0007669"/>
    <property type="project" value="UniProtKB-KW"/>
</dbReference>
<evidence type="ECO:0000256" key="4">
    <source>
        <dbReference type="ARBA" id="ARBA00022807"/>
    </source>
</evidence>
<feature type="domain" description="NlpC/P60" evidence="6">
    <location>
        <begin position="65"/>
        <end position="194"/>
    </location>
</feature>
<sequence length="206" mass="21975">MSNTSTTPSTTVVKRWGMAALTALVCAGSTALSAPSAPAAQPTAPTTAAHAAAHHAPVTRVAAPGISRAQMLQRAKTWLTANNGRPVPYSQVKHWKDGYRQDCSGYVSMALRLGVPAPNTVKLKSSRYTRPIAMNQLAPGDLVIKADSDSADFRHVVIFDGWADSAHTAYKSYEQAGGVGTRWKQHSYGVNGRDGYHAYRPVNITG</sequence>
<dbReference type="EMBL" id="JAFMOF010000002">
    <property type="protein sequence ID" value="MBO0654281.1"/>
    <property type="molecule type" value="Genomic_DNA"/>
</dbReference>
<feature type="chain" id="PRO_5037590204" evidence="5">
    <location>
        <begin position="40"/>
        <end position="206"/>
    </location>
</feature>
<evidence type="ECO:0000313" key="7">
    <source>
        <dbReference type="EMBL" id="MBO0654281.1"/>
    </source>
</evidence>
<comment type="caution">
    <text evidence="7">The sequence shown here is derived from an EMBL/GenBank/DDBJ whole genome shotgun (WGS) entry which is preliminary data.</text>
</comment>
<keyword evidence="8" id="KW-1185">Reference proteome</keyword>
<comment type="similarity">
    <text evidence="1">Belongs to the peptidase C40 family.</text>
</comment>
<organism evidence="7 8">
    <name type="scientific">Streptomyces triculaminicus</name>
    <dbReference type="NCBI Taxonomy" id="2816232"/>
    <lineage>
        <taxon>Bacteria</taxon>
        <taxon>Bacillati</taxon>
        <taxon>Actinomycetota</taxon>
        <taxon>Actinomycetes</taxon>
        <taxon>Kitasatosporales</taxon>
        <taxon>Streptomycetaceae</taxon>
        <taxon>Streptomyces</taxon>
    </lineage>
</organism>
<protein>
    <submittedName>
        <fullName evidence="7">C40 family peptidase</fullName>
    </submittedName>
</protein>
<dbReference type="SUPFAM" id="SSF54001">
    <property type="entry name" value="Cysteine proteinases"/>
    <property type="match status" value="1"/>
</dbReference>
<evidence type="ECO:0000256" key="3">
    <source>
        <dbReference type="ARBA" id="ARBA00022801"/>
    </source>
</evidence>
<evidence type="ECO:0000313" key="8">
    <source>
        <dbReference type="Proteomes" id="UP000664781"/>
    </source>
</evidence>
<dbReference type="Gene3D" id="3.90.1720.10">
    <property type="entry name" value="endopeptidase domain like (from Nostoc punctiforme)"/>
    <property type="match status" value="1"/>
</dbReference>
<gene>
    <name evidence="7" type="ORF">J1792_16320</name>
</gene>
<dbReference type="AlphaFoldDB" id="A0A939JMJ8"/>
<keyword evidence="3" id="KW-0378">Hydrolase</keyword>
<keyword evidence="4" id="KW-0788">Thiol protease</keyword>
<accession>A0A939JMJ8</accession>
<feature type="signal peptide" evidence="5">
    <location>
        <begin position="1"/>
        <end position="39"/>
    </location>
</feature>
<evidence type="ECO:0000259" key="6">
    <source>
        <dbReference type="PROSITE" id="PS51935"/>
    </source>
</evidence>
<dbReference type="RefSeq" id="WP_086567542.1">
    <property type="nucleotide sequence ID" value="NZ_JAFMOF010000002.1"/>
</dbReference>
<proteinExistence type="inferred from homology"/>